<protein>
    <recommendedName>
        <fullName evidence="4">Transmembrane protein</fullName>
    </recommendedName>
</protein>
<feature type="transmembrane region" description="Helical" evidence="1">
    <location>
        <begin position="63"/>
        <end position="88"/>
    </location>
</feature>
<evidence type="ECO:0008006" key="4">
    <source>
        <dbReference type="Google" id="ProtNLM"/>
    </source>
</evidence>
<sequence>MPEDKSASVLLDGGTRLGRYAMFTLWPAFMLAAVTTGLIFSWVDPANLDGWGGALQFLPPAGVYSMAFMALWLLFSLCSAITVLLMVTPDPVEGRHSRAWPR</sequence>
<dbReference type="EMBL" id="JBIGHZ010000005">
    <property type="protein sequence ID" value="MFG6449457.1"/>
    <property type="molecule type" value="Genomic_DNA"/>
</dbReference>
<dbReference type="RefSeq" id="WP_394462660.1">
    <property type="nucleotide sequence ID" value="NZ_JBIGHZ010000005.1"/>
</dbReference>
<feature type="transmembrane region" description="Helical" evidence="1">
    <location>
        <begin position="20"/>
        <end position="43"/>
    </location>
</feature>
<organism evidence="2 3">
    <name type="scientific">Roseateles rivi</name>
    <dbReference type="NCBI Taxonomy" id="3299028"/>
    <lineage>
        <taxon>Bacteria</taxon>
        <taxon>Pseudomonadati</taxon>
        <taxon>Pseudomonadota</taxon>
        <taxon>Betaproteobacteria</taxon>
        <taxon>Burkholderiales</taxon>
        <taxon>Sphaerotilaceae</taxon>
        <taxon>Roseateles</taxon>
    </lineage>
</organism>
<keyword evidence="1" id="KW-0472">Membrane</keyword>
<keyword evidence="3" id="KW-1185">Reference proteome</keyword>
<keyword evidence="1" id="KW-0812">Transmembrane</keyword>
<comment type="caution">
    <text evidence="2">The sequence shown here is derived from an EMBL/GenBank/DDBJ whole genome shotgun (WGS) entry which is preliminary data.</text>
</comment>
<gene>
    <name evidence="2" type="ORF">ACG0Z6_14610</name>
</gene>
<accession>A0ABW7FYT0</accession>
<evidence type="ECO:0000313" key="3">
    <source>
        <dbReference type="Proteomes" id="UP001606099"/>
    </source>
</evidence>
<evidence type="ECO:0000313" key="2">
    <source>
        <dbReference type="EMBL" id="MFG6449457.1"/>
    </source>
</evidence>
<dbReference type="Proteomes" id="UP001606099">
    <property type="component" value="Unassembled WGS sequence"/>
</dbReference>
<reference evidence="2 3" key="1">
    <citation type="submission" date="2024-08" db="EMBL/GenBank/DDBJ databases">
        <authorList>
            <person name="Lu H."/>
        </authorList>
    </citation>
    <scope>NUCLEOTIDE SEQUENCE [LARGE SCALE GENOMIC DNA]</scope>
    <source>
        <strain evidence="2 3">BYS180W</strain>
    </source>
</reference>
<evidence type="ECO:0000256" key="1">
    <source>
        <dbReference type="SAM" id="Phobius"/>
    </source>
</evidence>
<proteinExistence type="predicted"/>
<name>A0ABW7FYT0_9BURK</name>
<keyword evidence="1" id="KW-1133">Transmembrane helix</keyword>